<feature type="compositionally biased region" description="Low complexity" evidence="1">
    <location>
        <begin position="14"/>
        <end position="28"/>
    </location>
</feature>
<feature type="region of interest" description="Disordered" evidence="1">
    <location>
        <begin position="1"/>
        <end position="28"/>
    </location>
</feature>
<dbReference type="SUPFAM" id="SSF54197">
    <property type="entry name" value="HIT-like"/>
    <property type="match status" value="1"/>
</dbReference>
<evidence type="ECO:0000256" key="1">
    <source>
        <dbReference type="SAM" id="MobiDB-lite"/>
    </source>
</evidence>
<dbReference type="OrthoDB" id="10267950at2759"/>
<feature type="domain" description="ATP adenylyltransferase C-terminal" evidence="2">
    <location>
        <begin position="213"/>
        <end position="316"/>
    </location>
</feature>
<protein>
    <submittedName>
        <fullName evidence="4">Uncharacterized protein</fullName>
    </submittedName>
</protein>
<dbReference type="STRING" id="1182542.W9XVK4"/>
<accession>W9XVK4</accession>
<gene>
    <name evidence="4" type="ORF">A1O3_04935</name>
</gene>
<dbReference type="InterPro" id="IPR043171">
    <property type="entry name" value="Ap4A_phos1/2-like"/>
</dbReference>
<dbReference type="GO" id="GO:0003877">
    <property type="term" value="F:ATP:ADP adenylyltransferase activity"/>
    <property type="evidence" value="ECO:0007669"/>
    <property type="project" value="InterPro"/>
</dbReference>
<reference evidence="4 5" key="1">
    <citation type="submission" date="2013-03" db="EMBL/GenBank/DDBJ databases">
        <title>The Genome Sequence of Capronia epimyces CBS 606.96.</title>
        <authorList>
            <consortium name="The Broad Institute Genomics Platform"/>
            <person name="Cuomo C."/>
            <person name="de Hoog S."/>
            <person name="Gorbushina A."/>
            <person name="Walker B."/>
            <person name="Young S.K."/>
            <person name="Zeng Q."/>
            <person name="Gargeya S."/>
            <person name="Fitzgerald M."/>
            <person name="Haas B."/>
            <person name="Abouelleil A."/>
            <person name="Allen A.W."/>
            <person name="Alvarado L."/>
            <person name="Arachchi H.M."/>
            <person name="Berlin A.M."/>
            <person name="Chapman S.B."/>
            <person name="Gainer-Dewar J."/>
            <person name="Goldberg J."/>
            <person name="Griggs A."/>
            <person name="Gujja S."/>
            <person name="Hansen M."/>
            <person name="Howarth C."/>
            <person name="Imamovic A."/>
            <person name="Ireland A."/>
            <person name="Larimer J."/>
            <person name="McCowan C."/>
            <person name="Murphy C."/>
            <person name="Pearson M."/>
            <person name="Poon T.W."/>
            <person name="Priest M."/>
            <person name="Roberts A."/>
            <person name="Saif S."/>
            <person name="Shea T."/>
            <person name="Sisk P."/>
            <person name="Sykes S."/>
            <person name="Wortman J."/>
            <person name="Nusbaum C."/>
            <person name="Birren B."/>
        </authorList>
    </citation>
    <scope>NUCLEOTIDE SEQUENCE [LARGE SCALE GENOMIC DNA]</scope>
    <source>
        <strain evidence="4 5">CBS 606.96</strain>
    </source>
</reference>
<feature type="domain" description="Ap4A phosphorylase 1/2 N-terminal" evidence="3">
    <location>
        <begin position="45"/>
        <end position="189"/>
    </location>
</feature>
<dbReference type="EMBL" id="AMGY01000004">
    <property type="protein sequence ID" value="EXJ84268.1"/>
    <property type="molecule type" value="Genomic_DNA"/>
</dbReference>
<sequence>MGDISPTSTSNGETPLGTGTGSSAASSTLPSDLEAFTLSRFDELVAKGELIYEPSTGEIVEDQGFKAEIRYVPHLRRKPIIPSDAPERKTGQGRNPFVNPEPQFVLCAVGPDHLLMLNKFCVYRPSLLLVTRKFVPQSDGLDGSDLAAAWALLRHPSLSRPYMMIYNCGYEAGSSQGHKHMQLWEYPAESELGFKLFPEKAESELTIASDIAHVPHKHFVLRLPEGADDACLVQTYGRLLGEVRKAHAAAGGGSAYNVILVKEWMCLVPRRHCGLERGAGSNAAGVVGMVWISDLAERHTWTSPGLKEYYEYLGIPQ</sequence>
<dbReference type="RefSeq" id="XP_007733253.1">
    <property type="nucleotide sequence ID" value="XM_007735063.1"/>
</dbReference>
<dbReference type="GeneID" id="19169053"/>
<dbReference type="InterPro" id="IPR045759">
    <property type="entry name" value="Ap4A_phos1/2_N"/>
</dbReference>
<dbReference type="InterPro" id="IPR009163">
    <property type="entry name" value="Ap4A_phos1/2"/>
</dbReference>
<organism evidence="4 5">
    <name type="scientific">Capronia epimyces CBS 606.96</name>
    <dbReference type="NCBI Taxonomy" id="1182542"/>
    <lineage>
        <taxon>Eukaryota</taxon>
        <taxon>Fungi</taxon>
        <taxon>Dikarya</taxon>
        <taxon>Ascomycota</taxon>
        <taxon>Pezizomycotina</taxon>
        <taxon>Eurotiomycetes</taxon>
        <taxon>Chaetothyriomycetidae</taxon>
        <taxon>Chaetothyriales</taxon>
        <taxon>Herpotrichiellaceae</taxon>
        <taxon>Capronia</taxon>
    </lineage>
</organism>
<proteinExistence type="predicted"/>
<dbReference type="GO" id="GO:0009117">
    <property type="term" value="P:nucleotide metabolic process"/>
    <property type="evidence" value="ECO:0007669"/>
    <property type="project" value="InterPro"/>
</dbReference>
<dbReference type="PANTHER" id="PTHR38420">
    <property type="entry name" value="AP-4-A PHOSPHORYLASE II"/>
    <property type="match status" value="1"/>
</dbReference>
<dbReference type="Pfam" id="PF09830">
    <property type="entry name" value="ATP_transf"/>
    <property type="match status" value="1"/>
</dbReference>
<dbReference type="PANTHER" id="PTHR38420:SF1">
    <property type="entry name" value="PUTATIVE (AFU_ORTHOLOGUE AFUA_5G14690)-RELATED"/>
    <property type="match status" value="1"/>
</dbReference>
<dbReference type="Gene3D" id="3.30.428.70">
    <property type="match status" value="1"/>
</dbReference>
<keyword evidence="5" id="KW-1185">Reference proteome</keyword>
<dbReference type="InterPro" id="IPR036265">
    <property type="entry name" value="HIT-like_sf"/>
</dbReference>
<dbReference type="GO" id="GO:0005524">
    <property type="term" value="F:ATP binding"/>
    <property type="evidence" value="ECO:0007669"/>
    <property type="project" value="InterPro"/>
</dbReference>
<feature type="compositionally biased region" description="Polar residues" evidence="1">
    <location>
        <begin position="1"/>
        <end position="13"/>
    </location>
</feature>
<comment type="caution">
    <text evidence="4">The sequence shown here is derived from an EMBL/GenBank/DDBJ whole genome shotgun (WGS) entry which is preliminary data.</text>
</comment>
<dbReference type="Pfam" id="PF19327">
    <property type="entry name" value="Ap4A_phos_N"/>
    <property type="match status" value="1"/>
</dbReference>
<evidence type="ECO:0000313" key="4">
    <source>
        <dbReference type="EMBL" id="EXJ84268.1"/>
    </source>
</evidence>
<evidence type="ECO:0000259" key="3">
    <source>
        <dbReference type="Pfam" id="PF19327"/>
    </source>
</evidence>
<evidence type="ECO:0000259" key="2">
    <source>
        <dbReference type="Pfam" id="PF09830"/>
    </source>
</evidence>
<dbReference type="eggNOG" id="ENOG502QRAQ">
    <property type="taxonomic scope" value="Eukaryota"/>
</dbReference>
<dbReference type="HOGENOM" id="CLU_049915_0_0_1"/>
<dbReference type="AlphaFoldDB" id="W9XVK4"/>
<dbReference type="Proteomes" id="UP000019478">
    <property type="component" value="Unassembled WGS sequence"/>
</dbReference>
<dbReference type="InterPro" id="IPR019200">
    <property type="entry name" value="ATP_adenylylTrfase_C"/>
</dbReference>
<evidence type="ECO:0000313" key="5">
    <source>
        <dbReference type="Proteomes" id="UP000019478"/>
    </source>
</evidence>
<name>W9XVK4_9EURO</name>